<dbReference type="EMBL" id="ODYU01013304">
    <property type="protein sequence ID" value="SOQ60011.1"/>
    <property type="molecule type" value="Genomic_DNA"/>
</dbReference>
<name>A0A2H1X3V9_SPOFR</name>
<proteinExistence type="predicted"/>
<accession>A0A2H1X3V9</accession>
<gene>
    <name evidence="1" type="ORF">SFRICE_037394</name>
</gene>
<evidence type="ECO:0000313" key="1">
    <source>
        <dbReference type="EMBL" id="SOQ60011.1"/>
    </source>
</evidence>
<protein>
    <submittedName>
        <fullName evidence="1">SFRICE_037394</fullName>
    </submittedName>
</protein>
<dbReference type="AlphaFoldDB" id="A0A2H1X3V9"/>
<organism evidence="1">
    <name type="scientific">Spodoptera frugiperda</name>
    <name type="common">Fall armyworm</name>
    <dbReference type="NCBI Taxonomy" id="7108"/>
    <lineage>
        <taxon>Eukaryota</taxon>
        <taxon>Metazoa</taxon>
        <taxon>Ecdysozoa</taxon>
        <taxon>Arthropoda</taxon>
        <taxon>Hexapoda</taxon>
        <taxon>Insecta</taxon>
        <taxon>Pterygota</taxon>
        <taxon>Neoptera</taxon>
        <taxon>Endopterygota</taxon>
        <taxon>Lepidoptera</taxon>
        <taxon>Glossata</taxon>
        <taxon>Ditrysia</taxon>
        <taxon>Noctuoidea</taxon>
        <taxon>Noctuidae</taxon>
        <taxon>Amphipyrinae</taxon>
        <taxon>Spodoptera</taxon>
    </lineage>
</organism>
<sequence>MEDLESAEDVETNMLSLFGSDYQDSGSEYCPSEADQNSASSLTNLEDVLQEGLQSSRLQEDRITGKPKKRIRKTENWARNVKKSKRNKGEEYFNYKGVTVPAKTPKMVALVDYLKIKVLRQLHLWIVEVIRYQQIKHPLIRLMKSKVSSTLFLHMSPIIHCINQ</sequence>
<reference evidence="1" key="1">
    <citation type="submission" date="2016-07" db="EMBL/GenBank/DDBJ databases">
        <authorList>
            <person name="Bretaudeau A."/>
        </authorList>
    </citation>
    <scope>NUCLEOTIDE SEQUENCE</scope>
    <source>
        <strain evidence="1">Rice</strain>
        <tissue evidence="1">Whole body</tissue>
    </source>
</reference>